<accession>A0ACC0KL07</accession>
<proteinExistence type="predicted"/>
<evidence type="ECO:0000313" key="2">
    <source>
        <dbReference type="Proteomes" id="UP001064048"/>
    </source>
</evidence>
<keyword evidence="2" id="KW-1185">Reference proteome</keyword>
<gene>
    <name evidence="1" type="ORF">MSG28_010369</name>
</gene>
<evidence type="ECO:0000313" key="1">
    <source>
        <dbReference type="EMBL" id="KAI8436947.1"/>
    </source>
</evidence>
<organism evidence="1 2">
    <name type="scientific">Choristoneura fumiferana</name>
    <name type="common">Spruce budworm moth</name>
    <name type="synonym">Archips fumiferana</name>
    <dbReference type="NCBI Taxonomy" id="7141"/>
    <lineage>
        <taxon>Eukaryota</taxon>
        <taxon>Metazoa</taxon>
        <taxon>Ecdysozoa</taxon>
        <taxon>Arthropoda</taxon>
        <taxon>Hexapoda</taxon>
        <taxon>Insecta</taxon>
        <taxon>Pterygota</taxon>
        <taxon>Neoptera</taxon>
        <taxon>Endopterygota</taxon>
        <taxon>Lepidoptera</taxon>
        <taxon>Glossata</taxon>
        <taxon>Ditrysia</taxon>
        <taxon>Tortricoidea</taxon>
        <taxon>Tortricidae</taxon>
        <taxon>Tortricinae</taxon>
        <taxon>Choristoneura</taxon>
    </lineage>
</organism>
<sequence length="208" mass="23369">MEPVDRQVQRKTATRPPTKWTNDLNPQVHGGCRPLPTEVTGVAGMMKKTRPTGYYGPGYFKPTTQNNSNRLTQKVVYRVSEEPETIEVIKYPPEDVPTENAMGLMKAEVAPRMRLPDPFAGPALTDLYFKGFRTLLPTGGHRYVRKFNNFNVSTPSLSVKNETEANGDIANKSSNKLHHINTTEEYSGPEAIRVDIKKIEPNRAQQIT</sequence>
<comment type="caution">
    <text evidence="1">The sequence shown here is derived from an EMBL/GenBank/DDBJ whole genome shotgun (WGS) entry which is preliminary data.</text>
</comment>
<protein>
    <submittedName>
        <fullName evidence="1">Uncharacterized protein</fullName>
    </submittedName>
</protein>
<reference evidence="1 2" key="1">
    <citation type="journal article" date="2022" name="Genome Biol. Evol.">
        <title>The Spruce Budworm Genome: Reconstructing the Evolutionary History of Antifreeze Proteins.</title>
        <authorList>
            <person name="Beliveau C."/>
            <person name="Gagne P."/>
            <person name="Picq S."/>
            <person name="Vernygora O."/>
            <person name="Keeling C.I."/>
            <person name="Pinkney K."/>
            <person name="Doucet D."/>
            <person name="Wen F."/>
            <person name="Johnston J.S."/>
            <person name="Maaroufi H."/>
            <person name="Boyle B."/>
            <person name="Laroche J."/>
            <person name="Dewar K."/>
            <person name="Juretic N."/>
            <person name="Blackburn G."/>
            <person name="Nisole A."/>
            <person name="Brunet B."/>
            <person name="Brandao M."/>
            <person name="Lumley L."/>
            <person name="Duan J."/>
            <person name="Quan G."/>
            <person name="Lucarotti C.J."/>
            <person name="Roe A.D."/>
            <person name="Sperling F.A.H."/>
            <person name="Levesque R.C."/>
            <person name="Cusson M."/>
        </authorList>
    </citation>
    <scope>NUCLEOTIDE SEQUENCE [LARGE SCALE GENOMIC DNA]</scope>
    <source>
        <strain evidence="1">Glfc:IPQL:Cfum</strain>
    </source>
</reference>
<name>A0ACC0KL07_CHOFU</name>
<dbReference type="EMBL" id="CM046117">
    <property type="protein sequence ID" value="KAI8436947.1"/>
    <property type="molecule type" value="Genomic_DNA"/>
</dbReference>
<dbReference type="Proteomes" id="UP001064048">
    <property type="component" value="Chromosome 17"/>
</dbReference>